<dbReference type="RefSeq" id="WP_090360733.1">
    <property type="nucleotide sequence ID" value="NZ_FNEM01000001.1"/>
</dbReference>
<keyword evidence="2" id="KW-1185">Reference proteome</keyword>
<dbReference type="EMBL" id="FNEM01000001">
    <property type="protein sequence ID" value="SDI39086.1"/>
    <property type="molecule type" value="Genomic_DNA"/>
</dbReference>
<reference evidence="2" key="1">
    <citation type="submission" date="2016-10" db="EMBL/GenBank/DDBJ databases">
        <authorList>
            <person name="Varghese N."/>
            <person name="Submissions S."/>
        </authorList>
    </citation>
    <scope>NUCLEOTIDE SEQUENCE [LARGE SCALE GENOMIC DNA]</scope>
    <source>
        <strain evidence="2">DSM 23317</strain>
    </source>
</reference>
<gene>
    <name evidence="1" type="ORF">SAMN04488540_101272</name>
</gene>
<sequence>MKPDCHTAMIQLIQQARDAFPFGVPEAELCGGKCIGCPKKLLELVDTELCDWETRLEHGEVPKLGDISRLGKLCRNVHRGLKRNGVV</sequence>
<evidence type="ECO:0000313" key="1">
    <source>
        <dbReference type="EMBL" id="SDI39086.1"/>
    </source>
</evidence>
<organism evidence="1 2">
    <name type="scientific">Ferrimonas sediminum</name>
    <dbReference type="NCBI Taxonomy" id="718193"/>
    <lineage>
        <taxon>Bacteria</taxon>
        <taxon>Pseudomonadati</taxon>
        <taxon>Pseudomonadota</taxon>
        <taxon>Gammaproteobacteria</taxon>
        <taxon>Alteromonadales</taxon>
        <taxon>Ferrimonadaceae</taxon>
        <taxon>Ferrimonas</taxon>
    </lineage>
</organism>
<protein>
    <submittedName>
        <fullName evidence="1">Uncharacterized protein</fullName>
    </submittedName>
</protein>
<dbReference type="Proteomes" id="UP000199527">
    <property type="component" value="Unassembled WGS sequence"/>
</dbReference>
<proteinExistence type="predicted"/>
<accession>A0A1G8K6E0</accession>
<dbReference type="AlphaFoldDB" id="A0A1G8K6E0"/>
<dbReference type="OrthoDB" id="6238348at2"/>
<name>A0A1G8K6E0_9GAMM</name>
<evidence type="ECO:0000313" key="2">
    <source>
        <dbReference type="Proteomes" id="UP000199527"/>
    </source>
</evidence>